<evidence type="ECO:0000313" key="4">
    <source>
        <dbReference type="EMBL" id="SVA43327.1"/>
    </source>
</evidence>
<dbReference type="AlphaFoldDB" id="A0A381VUN4"/>
<dbReference type="Gene3D" id="1.10.1330.10">
    <property type="entry name" value="Dockerin domain"/>
    <property type="match status" value="1"/>
</dbReference>
<dbReference type="NCBIfam" id="TIGR04183">
    <property type="entry name" value="Por_Secre_tail"/>
    <property type="match status" value="1"/>
</dbReference>
<proteinExistence type="predicted"/>
<evidence type="ECO:0000256" key="1">
    <source>
        <dbReference type="ARBA" id="ARBA00022729"/>
    </source>
</evidence>
<name>A0A381VUN4_9ZZZZ</name>
<sequence length="461" mass="50897">MGQDHALHFDGNGDYVLIADHTELDFTENYTLEAWIFPESFSWLAGIISKYHTNASHGYILRLTDQSPYNGISFDEAVTNTGVLNPVQWYHVAGVNEYGNRTLYINGSEVPLTGSPLNVAQNSDPVRIGSDFGDRFFEGRIDEIRIWNTSRSQSDITANMDTTLSGTEIGLVAYYTFNEGGGDTLFDQTENGHHGVLMGNPSWGDGYTLSGLLGDINFDETLNIYDAVMLVAIMLGFEDGANLQLHACDTNQDGIIDIADIVLLVQWILDIDGNLRAPLRQGVYFVHNRSVVIESDGEIAGFQIESSSPIAIEEISLPSGWAWNQSGVKFVAYSIDGSSLSNGFTVPLHEPGLITNIKIAGWGGETIHAQQVPLPQSFGLQIHPNPFNPGCNISFELVAAKNIELDVYNVKGQHLQSIMIGLRQAGYQQFYWTPSDFSSGTYLIRLSDGENFQFKKILYLK</sequence>
<dbReference type="InterPro" id="IPR002105">
    <property type="entry name" value="Dockerin_1_rpt"/>
</dbReference>
<dbReference type="SUPFAM" id="SSF49899">
    <property type="entry name" value="Concanavalin A-like lectins/glucanases"/>
    <property type="match status" value="1"/>
</dbReference>
<dbReference type="EMBL" id="UINC01009672">
    <property type="protein sequence ID" value="SVA43327.1"/>
    <property type="molecule type" value="Genomic_DNA"/>
</dbReference>
<dbReference type="InterPro" id="IPR018247">
    <property type="entry name" value="EF_Hand_1_Ca_BS"/>
</dbReference>
<organism evidence="4">
    <name type="scientific">marine metagenome</name>
    <dbReference type="NCBI Taxonomy" id="408172"/>
    <lineage>
        <taxon>unclassified sequences</taxon>
        <taxon>metagenomes</taxon>
        <taxon>ecological metagenomes</taxon>
    </lineage>
</organism>
<dbReference type="GO" id="GO:0004553">
    <property type="term" value="F:hydrolase activity, hydrolyzing O-glycosyl compounds"/>
    <property type="evidence" value="ECO:0007669"/>
    <property type="project" value="InterPro"/>
</dbReference>
<dbReference type="Pfam" id="PF18962">
    <property type="entry name" value="Por_Secre_tail"/>
    <property type="match status" value="1"/>
</dbReference>
<dbReference type="Pfam" id="PF13385">
    <property type="entry name" value="Laminin_G_3"/>
    <property type="match status" value="1"/>
</dbReference>
<dbReference type="InterPro" id="IPR026444">
    <property type="entry name" value="Secre_tail"/>
</dbReference>
<dbReference type="InterPro" id="IPR013320">
    <property type="entry name" value="ConA-like_dom_sf"/>
</dbReference>
<dbReference type="SMART" id="SM00560">
    <property type="entry name" value="LamGL"/>
    <property type="match status" value="1"/>
</dbReference>
<dbReference type="CDD" id="cd14256">
    <property type="entry name" value="Dockerin_I"/>
    <property type="match status" value="1"/>
</dbReference>
<dbReference type="Pfam" id="PF00404">
    <property type="entry name" value="Dockerin_1"/>
    <property type="match status" value="1"/>
</dbReference>
<gene>
    <name evidence="4" type="ORF">METZ01_LOCUS96181</name>
</gene>
<reference evidence="4" key="1">
    <citation type="submission" date="2018-05" db="EMBL/GenBank/DDBJ databases">
        <authorList>
            <person name="Lanie J.A."/>
            <person name="Ng W.-L."/>
            <person name="Kazmierczak K.M."/>
            <person name="Andrzejewski T.M."/>
            <person name="Davidsen T.M."/>
            <person name="Wayne K.J."/>
            <person name="Tettelin H."/>
            <person name="Glass J.I."/>
            <person name="Rusch D."/>
            <person name="Podicherti R."/>
            <person name="Tsui H.-C.T."/>
            <person name="Winkler M.E."/>
        </authorList>
    </citation>
    <scope>NUCLEOTIDE SEQUENCE</scope>
</reference>
<keyword evidence="1" id="KW-0732">Signal</keyword>
<feature type="domain" description="Dockerin" evidence="3">
    <location>
        <begin position="209"/>
        <end position="277"/>
    </location>
</feature>
<evidence type="ECO:0000259" key="3">
    <source>
        <dbReference type="PROSITE" id="PS51766"/>
    </source>
</evidence>
<dbReference type="InterPro" id="IPR006558">
    <property type="entry name" value="LamG-like"/>
</dbReference>
<dbReference type="Gene3D" id="2.60.120.200">
    <property type="match status" value="1"/>
</dbReference>
<dbReference type="PROSITE" id="PS51766">
    <property type="entry name" value="DOCKERIN"/>
    <property type="match status" value="1"/>
</dbReference>
<dbReference type="GO" id="GO:0000272">
    <property type="term" value="P:polysaccharide catabolic process"/>
    <property type="evidence" value="ECO:0007669"/>
    <property type="project" value="InterPro"/>
</dbReference>
<protein>
    <recommendedName>
        <fullName evidence="3">Dockerin domain-containing protein</fullName>
    </recommendedName>
</protein>
<evidence type="ECO:0000256" key="2">
    <source>
        <dbReference type="ARBA" id="ARBA00023157"/>
    </source>
</evidence>
<dbReference type="InterPro" id="IPR016134">
    <property type="entry name" value="Dockerin_dom"/>
</dbReference>
<dbReference type="InterPro" id="IPR036439">
    <property type="entry name" value="Dockerin_dom_sf"/>
</dbReference>
<accession>A0A381VUN4</accession>
<keyword evidence="2" id="KW-1015">Disulfide bond</keyword>
<dbReference type="SUPFAM" id="SSF63446">
    <property type="entry name" value="Type I dockerin domain"/>
    <property type="match status" value="1"/>
</dbReference>
<dbReference type="PROSITE" id="PS00018">
    <property type="entry name" value="EF_HAND_1"/>
    <property type="match status" value="1"/>
</dbReference>